<protein>
    <submittedName>
        <fullName evidence="3">MGMT family protein</fullName>
    </submittedName>
</protein>
<dbReference type="PANTHER" id="PTHR42942">
    <property type="entry name" value="6-O-METHYLGUANINE DNA METHYLTRANSFERASE"/>
    <property type="match status" value="1"/>
</dbReference>
<dbReference type="KEGG" id="gso:PH603_00995"/>
<evidence type="ECO:0000259" key="2">
    <source>
        <dbReference type="Pfam" id="PF01035"/>
    </source>
</evidence>
<dbReference type="GO" id="GO:0006281">
    <property type="term" value="P:DNA repair"/>
    <property type="evidence" value="ECO:0007669"/>
    <property type="project" value="InterPro"/>
</dbReference>
<dbReference type="RefSeq" id="WP_289504051.1">
    <property type="nucleotide sequence ID" value="NZ_CP116805.1"/>
</dbReference>
<dbReference type="InterPro" id="IPR036388">
    <property type="entry name" value="WH-like_DNA-bd_sf"/>
</dbReference>
<dbReference type="Gene3D" id="1.10.10.10">
    <property type="entry name" value="Winged helix-like DNA-binding domain superfamily/Winged helix DNA-binding domain"/>
    <property type="match status" value="1"/>
</dbReference>
<dbReference type="InterPro" id="IPR014048">
    <property type="entry name" value="MethylDNA_cys_MeTrfase_DNA-bd"/>
</dbReference>
<gene>
    <name evidence="3" type="ORF">PH603_00995</name>
</gene>
<dbReference type="AlphaFoldDB" id="A0AAF0BLM4"/>
<dbReference type="SUPFAM" id="SSF46767">
    <property type="entry name" value="Methylated DNA-protein cysteine methyltransferase, C-terminal domain"/>
    <property type="match status" value="1"/>
</dbReference>
<dbReference type="CDD" id="cd06445">
    <property type="entry name" value="ATase"/>
    <property type="match status" value="1"/>
</dbReference>
<sequence length="126" mass="13667">MPAGEGLFAAIHDLVRMIPPGRVASYGMISTLVPGSTPRIVGFAMNGLPTDTDVPWQRIINASGGISPRPGSERQRIALEAEGIEFSKSGKVDWKKVAWEGPGPDWCEATGFDMVDYMSIIRHWPG</sequence>
<evidence type="ECO:0000313" key="3">
    <source>
        <dbReference type="EMBL" id="WCL54332.1"/>
    </source>
</evidence>
<feature type="domain" description="Methylated-DNA-[protein]-cysteine S-methyltransferase DNA binding" evidence="2">
    <location>
        <begin position="10"/>
        <end position="84"/>
    </location>
</feature>
<dbReference type="Proteomes" id="UP001217500">
    <property type="component" value="Chromosome"/>
</dbReference>
<proteinExistence type="predicted"/>
<accession>A0AAF0BLM4</accession>
<evidence type="ECO:0000256" key="1">
    <source>
        <dbReference type="ARBA" id="ARBA00022763"/>
    </source>
</evidence>
<organism evidence="3 4">
    <name type="scientific">Gimibacter soli</name>
    <dbReference type="NCBI Taxonomy" id="3024400"/>
    <lineage>
        <taxon>Bacteria</taxon>
        <taxon>Pseudomonadati</taxon>
        <taxon>Pseudomonadota</taxon>
        <taxon>Alphaproteobacteria</taxon>
        <taxon>Kordiimonadales</taxon>
        <taxon>Temperatibacteraceae</taxon>
        <taxon>Gimibacter</taxon>
    </lineage>
</organism>
<keyword evidence="4" id="KW-1185">Reference proteome</keyword>
<dbReference type="GO" id="GO:0003824">
    <property type="term" value="F:catalytic activity"/>
    <property type="evidence" value="ECO:0007669"/>
    <property type="project" value="InterPro"/>
</dbReference>
<name>A0AAF0BLM4_9PROT</name>
<reference evidence="3" key="1">
    <citation type="submission" date="2023-01" db="EMBL/GenBank/DDBJ databases">
        <title>The genome sequence of Kordiimonadaceae bacterium 6D33.</title>
        <authorList>
            <person name="Liu Y."/>
        </authorList>
    </citation>
    <scope>NUCLEOTIDE SEQUENCE</scope>
    <source>
        <strain evidence="3">6D33</strain>
    </source>
</reference>
<dbReference type="EMBL" id="CP116805">
    <property type="protein sequence ID" value="WCL54332.1"/>
    <property type="molecule type" value="Genomic_DNA"/>
</dbReference>
<evidence type="ECO:0000313" key="4">
    <source>
        <dbReference type="Proteomes" id="UP001217500"/>
    </source>
</evidence>
<dbReference type="Pfam" id="PF01035">
    <property type="entry name" value="DNA_binding_1"/>
    <property type="match status" value="1"/>
</dbReference>
<dbReference type="InterPro" id="IPR036217">
    <property type="entry name" value="MethylDNA_cys_MeTrfase_DNAb"/>
</dbReference>
<keyword evidence="1" id="KW-0227">DNA damage</keyword>
<dbReference type="InterPro" id="IPR052520">
    <property type="entry name" value="ATL_DNA_repair"/>
</dbReference>
<dbReference type="PANTHER" id="PTHR42942:SF1">
    <property type="entry name" value="ALKYLTRANSFERASE-LIKE PROTEIN 1"/>
    <property type="match status" value="1"/>
</dbReference>